<feature type="compositionally biased region" description="Acidic residues" evidence="1">
    <location>
        <begin position="382"/>
        <end position="397"/>
    </location>
</feature>
<dbReference type="AlphaFoldDB" id="A0AAE0FZ99"/>
<organism evidence="2 3">
    <name type="scientific">Cymbomonas tetramitiformis</name>
    <dbReference type="NCBI Taxonomy" id="36881"/>
    <lineage>
        <taxon>Eukaryota</taxon>
        <taxon>Viridiplantae</taxon>
        <taxon>Chlorophyta</taxon>
        <taxon>Pyramimonadophyceae</taxon>
        <taxon>Pyramimonadales</taxon>
        <taxon>Pyramimonadaceae</taxon>
        <taxon>Cymbomonas</taxon>
    </lineage>
</organism>
<keyword evidence="3" id="KW-1185">Reference proteome</keyword>
<protein>
    <submittedName>
        <fullName evidence="2">Uncharacterized protein</fullName>
    </submittedName>
</protein>
<sequence>MAYLDDVHLIGPPILAAAAYDTCLEEAVAVGLQIQPTKSAAYSPEGDVGCFAEEMPGARGELDFINVLGMPVGKAEAVAAEMLKRDVPPEMMQEAEEEHDRRMREARQDLLPGGVLAWHSLEFATLPHGMGLTKATRVSSAAWLGGFAQVWRDMRDLFPTVTGGCEDLGAESDLPYVRSVQGAMQKLRLPWLYSVTFDSIGPAFLRGIPSCPTLKLNSAEYRVALCHILHAEQPLLGQVVEWQNCGGEVDPTGTHLLACRGGVGVGAGNWFSFIHHKIQRVLFEVAKSAYPLGSALHDDFAGYLTYSRDHCLDVTVPDAEGPGRHVIFDAATTRPMVGTHLGAAMMAPGAAAKNVEENKKATYGNMHPHEFVPRVENAAEKEEVDEEGNEGGDEEEGERAGLGSAVVWKEKWVQQLSFALARGVVGMFIRRAQGRCLTTGAWRSAGGGVVGGGWDLDLAYGGEASRRVAGLLEGVGSMAGTDEDDDGDAGRHGEKGGVHQDREGDKCGNAITYT</sequence>
<evidence type="ECO:0000313" key="2">
    <source>
        <dbReference type="EMBL" id="KAK3268467.1"/>
    </source>
</evidence>
<feature type="compositionally biased region" description="Basic and acidic residues" evidence="1">
    <location>
        <begin position="488"/>
        <end position="506"/>
    </location>
</feature>
<evidence type="ECO:0000313" key="3">
    <source>
        <dbReference type="Proteomes" id="UP001190700"/>
    </source>
</evidence>
<feature type="region of interest" description="Disordered" evidence="1">
    <location>
        <begin position="476"/>
        <end position="514"/>
    </location>
</feature>
<dbReference type="EMBL" id="LGRX02011813">
    <property type="protein sequence ID" value="KAK3268467.1"/>
    <property type="molecule type" value="Genomic_DNA"/>
</dbReference>
<proteinExistence type="predicted"/>
<accession>A0AAE0FZ99</accession>
<name>A0AAE0FZ99_9CHLO</name>
<reference evidence="2 3" key="1">
    <citation type="journal article" date="2015" name="Genome Biol. Evol.">
        <title>Comparative Genomics of a Bacterivorous Green Alga Reveals Evolutionary Causalities and Consequences of Phago-Mixotrophic Mode of Nutrition.</title>
        <authorList>
            <person name="Burns J.A."/>
            <person name="Paasch A."/>
            <person name="Narechania A."/>
            <person name="Kim E."/>
        </authorList>
    </citation>
    <scope>NUCLEOTIDE SEQUENCE [LARGE SCALE GENOMIC DNA]</scope>
    <source>
        <strain evidence="2 3">PLY_AMNH</strain>
    </source>
</reference>
<gene>
    <name evidence="2" type="ORF">CYMTET_23032</name>
</gene>
<feature type="region of interest" description="Disordered" evidence="1">
    <location>
        <begin position="375"/>
        <end position="401"/>
    </location>
</feature>
<comment type="caution">
    <text evidence="2">The sequence shown here is derived from an EMBL/GenBank/DDBJ whole genome shotgun (WGS) entry which is preliminary data.</text>
</comment>
<dbReference type="Proteomes" id="UP001190700">
    <property type="component" value="Unassembled WGS sequence"/>
</dbReference>
<evidence type="ECO:0000256" key="1">
    <source>
        <dbReference type="SAM" id="MobiDB-lite"/>
    </source>
</evidence>